<dbReference type="InterPro" id="IPR057251">
    <property type="entry name" value="FP_C"/>
</dbReference>
<name>A0AAD8DXG2_MYTSE</name>
<keyword evidence="1" id="KW-0175">Coiled coil</keyword>
<evidence type="ECO:0000256" key="1">
    <source>
        <dbReference type="SAM" id="Coils"/>
    </source>
</evidence>
<evidence type="ECO:0000259" key="2">
    <source>
        <dbReference type="Pfam" id="PF25298"/>
    </source>
</evidence>
<dbReference type="Proteomes" id="UP001231518">
    <property type="component" value="Chromosome 19"/>
</dbReference>
<feature type="domain" description="FP protein C-terminal" evidence="2">
    <location>
        <begin position="253"/>
        <end position="302"/>
    </location>
</feature>
<gene>
    <name evidence="3" type="ORF">PYW07_006220</name>
</gene>
<proteinExistence type="predicted"/>
<dbReference type="PANTHER" id="PTHR11505">
    <property type="entry name" value="L1 TRANSPOSABLE ELEMENT-RELATED"/>
    <property type="match status" value="1"/>
</dbReference>
<comment type="caution">
    <text evidence="3">The sequence shown here is derived from an EMBL/GenBank/DDBJ whole genome shotgun (WGS) entry which is preliminary data.</text>
</comment>
<organism evidence="3 4">
    <name type="scientific">Mythimna separata</name>
    <name type="common">Oriental armyworm</name>
    <name type="synonym">Pseudaletia separata</name>
    <dbReference type="NCBI Taxonomy" id="271217"/>
    <lineage>
        <taxon>Eukaryota</taxon>
        <taxon>Metazoa</taxon>
        <taxon>Ecdysozoa</taxon>
        <taxon>Arthropoda</taxon>
        <taxon>Hexapoda</taxon>
        <taxon>Insecta</taxon>
        <taxon>Pterygota</taxon>
        <taxon>Neoptera</taxon>
        <taxon>Endopterygota</taxon>
        <taxon>Lepidoptera</taxon>
        <taxon>Glossata</taxon>
        <taxon>Ditrysia</taxon>
        <taxon>Noctuoidea</taxon>
        <taxon>Noctuidae</taxon>
        <taxon>Noctuinae</taxon>
        <taxon>Hadenini</taxon>
        <taxon>Mythimna</taxon>
    </lineage>
</organism>
<keyword evidence="4" id="KW-1185">Reference proteome</keyword>
<dbReference type="AlphaFoldDB" id="A0AAD8DXG2"/>
<evidence type="ECO:0000313" key="4">
    <source>
        <dbReference type="Proteomes" id="UP001231518"/>
    </source>
</evidence>
<sequence length="304" mass="34864">MSTRRTPPKTTSVPTLAKTPVLSYGSDSQLYVSPPTGQSDFVTRRLKRKHHLHGTSECTVSADELNDIFSSFEVQQNSKFEKLMESIQLIKDQNTEIQKSVNFLSSKYDEVLNKMVNLEQKNKSYELKIEALESKIEQLERNSRASTIEIRNIPRQDSENKNILRNLVQKVSEVIDQPLSNIDVQDVYRLKTKKESGGHIVVKFTTTSGKDGFLKQCRNFNKTHKDNKLNTSLLQLPGPTKPVFVDESLTSLGRRLAYLARQFVLEHKYHSTWTSYGKIFIKKTHDSSALRVDCELDLERITIK</sequence>
<dbReference type="EMBL" id="JARGEI010000007">
    <property type="protein sequence ID" value="KAJ8728524.1"/>
    <property type="molecule type" value="Genomic_DNA"/>
</dbReference>
<dbReference type="SUPFAM" id="SSF57997">
    <property type="entry name" value="Tropomyosin"/>
    <property type="match status" value="1"/>
</dbReference>
<dbReference type="InterPro" id="IPR004244">
    <property type="entry name" value="Transposase_22"/>
</dbReference>
<reference evidence="3" key="1">
    <citation type="submission" date="2023-03" db="EMBL/GenBank/DDBJ databases">
        <title>Chromosome-level genomes of two armyworms, Mythimna separata and Mythimna loreyi, provide insights into the biosynthesis and reception of sex pheromones.</title>
        <authorList>
            <person name="Zhao H."/>
        </authorList>
    </citation>
    <scope>NUCLEOTIDE SEQUENCE</scope>
    <source>
        <strain evidence="3">BeijingLab</strain>
        <tissue evidence="3">Pupa</tissue>
    </source>
</reference>
<accession>A0AAD8DXG2</accession>
<evidence type="ECO:0000313" key="3">
    <source>
        <dbReference type="EMBL" id="KAJ8728524.1"/>
    </source>
</evidence>
<dbReference type="Pfam" id="PF25298">
    <property type="entry name" value="Baculo_FP_2nd"/>
    <property type="match status" value="1"/>
</dbReference>
<protein>
    <recommendedName>
        <fullName evidence="2">FP protein C-terminal domain-containing protein</fullName>
    </recommendedName>
</protein>
<feature type="coiled-coil region" evidence="1">
    <location>
        <begin position="101"/>
        <end position="149"/>
    </location>
</feature>